<evidence type="ECO:0000256" key="2">
    <source>
        <dbReference type="ARBA" id="ARBA00004442"/>
    </source>
</evidence>
<dbReference type="Gene3D" id="2.10.50.10">
    <property type="entry name" value="Tumor Necrosis Factor Receptor, subunit A, domain 2"/>
    <property type="match status" value="1"/>
</dbReference>
<name>C1E5Y2_MICCC</name>
<dbReference type="EMBL" id="CP001326">
    <property type="protein sequence ID" value="ACO63334.1"/>
    <property type="molecule type" value="Genomic_DNA"/>
</dbReference>
<keyword evidence="6" id="KW-0472">Membrane</keyword>
<dbReference type="InterPro" id="IPR003368">
    <property type="entry name" value="POMP_repeat"/>
</dbReference>
<dbReference type="OMA" id="RTTERCK"/>
<evidence type="ECO:0000256" key="4">
    <source>
        <dbReference type="ARBA" id="ARBA00022525"/>
    </source>
</evidence>
<keyword evidence="4" id="KW-0964">Secreted</keyword>
<sequence length="2676" mass="278333">MGTSPVSRCVLLGRAGRAVRVAALTFAILASRFVAGEGARLDGSMAFTVVEVEMPETLDKHWEFSIKGGAAGDQYVANTKVFKADEGVRRGDKIKLSINVPSGEYHLVLRNTKPSDDDSHRECDKADGFGPIRYRILDTRSENFWATNFTSVASVGKSFVPASPAGAVACQCTCANDVRFHTFFATRVGAALNSQAYVDPTLRDGETADAGYKNLNRNAYMLFQSFTFDVDADAGDGTYLQVILRDDDDVDELEPFAGDDPSRLAQRRTLVHAQAYDEWAGNGGTIGTALRSAATDGDGVVEDARTAGALTHGLPLGVRPDSNAWGGDQGYDHNYVPGFHFESTETVTPGRYVVSVFRTCSNGPGHCDETARDDAGKSFQFKITAQVIRRSSFQWEVVDSRDSNNFASGYERDNHRRGSGTTVVTVADRYICMFGGPTDDAATGADFAVYDTVEDKTTKPAGFSYLHVAFAVAVEDKSFVPSGNLVGAFIMTHAYHHGSNDSLQPYAVRRVTISHATGSDPGVAVTEIYPAVAVAGMPARFGSAGVWYDDKILVHGGFHVDGAHALVATSCVENPTDAVWAFDMNTFQWSKFAGPTRPNGDGTFCASDPGTGRGRHAAAVLNADRAPSTVDGTAPPDPTLRISGGYAKISDGVPAHTSDPSHISSDQWSLNLVTKAWTKLSDPEHSGPSARDSAIARADHSLIVLGESTVVMTGGQCRTTERCKENFVLAQPLGPDPTSQILTNVTLGVYPVTYMHNAKPKMTNKAVMAGAYVYLLSFGDYESYGQNTDGAAVGYIWRYKLVSHVKNAAPAVDNAEAGRGSQAAPYRTLKYAINRGQAPVVVLMTGSHEGVGNANVVVAGPSMGKAPVNDGYGSPCHLAVATTLPFALTPSSNSALETDGRQKRQTCVGPLIIAGQNNAHLDGTRVSNDAADVNVVAAALGPVEKCQRKCAELEHCCNSSPYEGTNEYPSCLQACVLVYDGGWAEDQCTSYCQEDRDYDKVFYRRRLFSHDSTYCSRGSGTYQFSFCDYYCSDLPQSQYGYDAQSGSKRYMEAPYTCSTQLGTDERTCADGCVAGASLRTAPAPPSPASGGEVLVHSPGLVVTGGVNLVLHGFTVKDVVAKHGAAVYVDKLDFSWSNVYVERMSFANAYATYDGGALYLARDSSIVATKLSGCGAGNRGGCVFARNHATWLNVNGVTVDAKGALESAPTETLRSLVAAAGIRVLDETTARGGIVYSTSRLRVTRSTLANAGAVKGACVYVVGYGSQPSYLTDVTFEKCAGTKGKSFGGAVYAQENDLISSAAEWTNRGLHLVRCVVRDCSAHSGAGVYAARGSLWIRDGTSFERNAAAFEGGGVTVLTGTLYIADSSFVRSAAARDGGGVSATSASLRVIDSRFEGSASLRGGAIRARDCRDATGNNAVTLTNVTVAGSQSKVSGAIHVSDVDLAMSSCVVTDNSAGSRGGGVHVDGISSSTFQNCEFTNNTAVDGGALVVAGGEASLFHTTFERNVAERNGGAVYAEATRSVDFVSATIKNNAARMGKGGGVFVAGGGRESEMNGARPRIDFRKSILRENVAVNGGGLAEGCDVDTTFADGVARCPRISLGSGSTVRNNSASDAGGGVYFAALDSPPVFDADSANVGNALTGAAGYGSQRGSIPAKIVIFPDAKDLSSGTVTTDTISISLVDADGQVVSSGALAESLVVATYPRGISMNSGSQVRLKLGKAETKLGVIGEEQTVRIAYRAVATGDVPVPPAEFRVTIGACRIGDYFDGVACRSCGAGHYIPSDVKNVTAGQPGYDASCFPCLAGHYSLVANATECEACPAGTASGVVAANAVSTCVACAEDTISGAGAGACVACGFGQMSNHGNTACVLSSSMLISIVTVLVAMFVGTAALAQATFKFGNSKVSRLMELAIGGGKTDAEDDAADEDAAIKSMNAILMESRVTSSASGAVESAAKNAVAAASALTGLNREALALAVAPVVARRRRSVEAAINATVEAGSAGGADIVAEEADAIATATKEAIAAVCDAVLAECDARAASNIDAAAEAAVGAAAGTLRARVDAANAVDHRAVDALCAAAELEAREAVQEAAALGRKAGVGTEEDRAAHLDEVQKVLDAVDTVARRRADATRSREKRRGGRPLPELHTKESNAETEELFAEAFAYVAELEDAADGHLGGEVAFKPTGVPALAAAKARLSATIADAASRCRTGVEDRRGSRQAQAAAGEPVTDPVGVVSSAGVLDAVSTQSAHAAESNVLLAVVAGPPGDPPPHLAALVEAEAVADAAMATAALHAAKFAASAYDPQGLDPFESARYAGELAKVTDPMRVAIKNLSERRHDDVVARLRRAMADAAGDASGNAEDAGSNPDKADDAAAVDAAARSLNDELGALAGMIHGGEVDGIPPEDMSAEAFESLRDSMDRLADDLQNAADKGASTLAARLARRRAKGDKESRMHGTVADEVAAAVAGGETDPDVHAAAADVLEAGLDEDGAAPAPRVDAESVDAAVAPPAPDFKEQRGSLDEARAALQRQLDRSTNRHGAALQERLARKKARREAGGGGGLGFFGGIRENLRQRAMAAAMVAQTEVMVAVAKEAQAAVAGDEPADEKAKERAKALDEKLVKDMMEEHAVKLREMHAKVTDTQSAATSKLQQRLAQRKGGGKVAPAPMEGVTVDVFPK</sequence>
<dbReference type="STRING" id="296587.C1E5Y2"/>
<dbReference type="RefSeq" id="XP_002502076.1">
    <property type="nucleotide sequence ID" value="XM_002502030.1"/>
</dbReference>
<dbReference type="eggNOG" id="ENOG502SCHR">
    <property type="taxonomic scope" value="Eukaryota"/>
</dbReference>
<dbReference type="SMART" id="SM01411">
    <property type="entry name" value="Ephrin_rec_like"/>
    <property type="match status" value="2"/>
</dbReference>
<accession>C1E5Y2</accession>
<dbReference type="SMART" id="SM00710">
    <property type="entry name" value="PbH1"/>
    <property type="match status" value="11"/>
</dbReference>
<dbReference type="InterPro" id="IPR015915">
    <property type="entry name" value="Kelch-typ_b-propeller"/>
</dbReference>
<feature type="region of interest" description="Disordered" evidence="8">
    <location>
        <begin position="2488"/>
        <end position="2517"/>
    </location>
</feature>
<evidence type="ECO:0000256" key="8">
    <source>
        <dbReference type="SAM" id="MobiDB-lite"/>
    </source>
</evidence>
<dbReference type="InterPro" id="IPR006626">
    <property type="entry name" value="PbH1"/>
</dbReference>
<dbReference type="KEGG" id="mis:MICPUN_58476"/>
<dbReference type="NCBIfam" id="TIGR01376">
    <property type="entry name" value="POMP_repeat"/>
    <property type="match status" value="1"/>
</dbReference>
<gene>
    <name evidence="10" type="ORF">MICPUN_58476</name>
</gene>
<keyword evidence="7" id="KW-0998">Cell outer membrane</keyword>
<evidence type="ECO:0000313" key="11">
    <source>
        <dbReference type="Proteomes" id="UP000002009"/>
    </source>
</evidence>
<organism evidence="10 11">
    <name type="scientific">Micromonas commoda (strain RCC299 / NOUM17 / CCMP2709)</name>
    <name type="common">Picoplanktonic green alga</name>
    <dbReference type="NCBI Taxonomy" id="296587"/>
    <lineage>
        <taxon>Eukaryota</taxon>
        <taxon>Viridiplantae</taxon>
        <taxon>Chlorophyta</taxon>
        <taxon>Mamiellophyceae</taxon>
        <taxon>Mamiellales</taxon>
        <taxon>Mamiellaceae</taxon>
        <taxon>Micromonas</taxon>
    </lineage>
</organism>
<comment type="subcellular location">
    <subcellularLocation>
        <location evidence="1">Cell envelope</location>
    </subcellularLocation>
    <subcellularLocation>
        <location evidence="2">Cell outer membrane</location>
    </subcellularLocation>
    <subcellularLocation>
        <location evidence="3">Secreted</location>
    </subcellularLocation>
</comment>
<dbReference type="OrthoDB" id="527488at2759"/>
<evidence type="ECO:0000256" key="7">
    <source>
        <dbReference type="ARBA" id="ARBA00023237"/>
    </source>
</evidence>
<dbReference type="SUPFAM" id="SSF117281">
    <property type="entry name" value="Kelch motif"/>
    <property type="match status" value="1"/>
</dbReference>
<evidence type="ECO:0000313" key="10">
    <source>
        <dbReference type="EMBL" id="ACO63334.1"/>
    </source>
</evidence>
<proteinExistence type="predicted"/>
<dbReference type="GeneID" id="8243363"/>
<dbReference type="GO" id="GO:0005576">
    <property type="term" value="C:extracellular region"/>
    <property type="evidence" value="ECO:0007669"/>
    <property type="project" value="UniProtKB-SubCell"/>
</dbReference>
<feature type="region of interest" description="Disordered" evidence="8">
    <location>
        <begin position="2208"/>
        <end position="2227"/>
    </location>
</feature>
<keyword evidence="5" id="KW-0732">Signal</keyword>
<feature type="domain" description="Right handed beta helix" evidence="9">
    <location>
        <begin position="1414"/>
        <end position="1552"/>
    </location>
</feature>
<evidence type="ECO:0000256" key="5">
    <source>
        <dbReference type="ARBA" id="ARBA00022729"/>
    </source>
</evidence>
<dbReference type="Gene3D" id="2.120.10.80">
    <property type="entry name" value="Kelch-type beta propeller"/>
    <property type="match status" value="2"/>
</dbReference>
<dbReference type="PANTHER" id="PTHR11319:SF35">
    <property type="entry name" value="OUTER MEMBRANE PROTEIN PMPC-RELATED"/>
    <property type="match status" value="1"/>
</dbReference>
<feature type="region of interest" description="Disordered" evidence="8">
    <location>
        <begin position="2122"/>
        <end position="2147"/>
    </location>
</feature>
<evidence type="ECO:0000256" key="6">
    <source>
        <dbReference type="ARBA" id="ARBA00023136"/>
    </source>
</evidence>
<dbReference type="SUPFAM" id="SSF51126">
    <property type="entry name" value="Pectin lyase-like"/>
    <property type="match status" value="2"/>
</dbReference>
<dbReference type="Proteomes" id="UP000002009">
    <property type="component" value="Chromosome 5"/>
</dbReference>
<evidence type="ECO:0000259" key="9">
    <source>
        <dbReference type="Pfam" id="PF13229"/>
    </source>
</evidence>
<keyword evidence="11" id="KW-1185">Reference proteome</keyword>
<dbReference type="InterPro" id="IPR039448">
    <property type="entry name" value="Beta_helix"/>
</dbReference>
<dbReference type="Pfam" id="PF13229">
    <property type="entry name" value="Beta_helix"/>
    <property type="match status" value="1"/>
</dbReference>
<evidence type="ECO:0000256" key="3">
    <source>
        <dbReference type="ARBA" id="ARBA00004613"/>
    </source>
</evidence>
<dbReference type="InParanoid" id="C1E5Y2"/>
<feature type="region of interest" description="Disordered" evidence="8">
    <location>
        <begin position="2653"/>
        <end position="2676"/>
    </location>
</feature>
<feature type="region of interest" description="Disordered" evidence="8">
    <location>
        <begin position="2534"/>
        <end position="2558"/>
    </location>
</feature>
<dbReference type="PANTHER" id="PTHR11319">
    <property type="entry name" value="G PROTEIN-COUPLED RECEPTOR-RELATED"/>
    <property type="match status" value="1"/>
</dbReference>
<evidence type="ECO:0000256" key="1">
    <source>
        <dbReference type="ARBA" id="ARBA00004196"/>
    </source>
</evidence>
<protein>
    <recommendedName>
        <fullName evidence="9">Right handed beta helix domain-containing protein</fullName>
    </recommendedName>
</protein>
<reference evidence="10 11" key="1">
    <citation type="journal article" date="2009" name="Science">
        <title>Green evolution and dynamic adaptations revealed by genomes of the marine picoeukaryotes Micromonas.</title>
        <authorList>
            <person name="Worden A.Z."/>
            <person name="Lee J.H."/>
            <person name="Mock T."/>
            <person name="Rouze P."/>
            <person name="Simmons M.P."/>
            <person name="Aerts A.L."/>
            <person name="Allen A.E."/>
            <person name="Cuvelier M.L."/>
            <person name="Derelle E."/>
            <person name="Everett M.V."/>
            <person name="Foulon E."/>
            <person name="Grimwood J."/>
            <person name="Gundlach H."/>
            <person name="Henrissat B."/>
            <person name="Napoli C."/>
            <person name="McDonald S.M."/>
            <person name="Parker M.S."/>
            <person name="Rombauts S."/>
            <person name="Salamov A."/>
            <person name="Von Dassow P."/>
            <person name="Badger J.H."/>
            <person name="Coutinho P.M."/>
            <person name="Demir E."/>
            <person name="Dubchak I."/>
            <person name="Gentemann C."/>
            <person name="Eikrem W."/>
            <person name="Gready J.E."/>
            <person name="John U."/>
            <person name="Lanier W."/>
            <person name="Lindquist E.A."/>
            <person name="Lucas S."/>
            <person name="Mayer K.F."/>
            <person name="Moreau H."/>
            <person name="Not F."/>
            <person name="Otillar R."/>
            <person name="Panaud O."/>
            <person name="Pangilinan J."/>
            <person name="Paulsen I."/>
            <person name="Piegu B."/>
            <person name="Poliakov A."/>
            <person name="Robbens S."/>
            <person name="Schmutz J."/>
            <person name="Toulza E."/>
            <person name="Wyss T."/>
            <person name="Zelensky A."/>
            <person name="Zhou K."/>
            <person name="Armbrust E.V."/>
            <person name="Bhattacharya D."/>
            <person name="Goodenough U.W."/>
            <person name="Van de Peer Y."/>
            <person name="Grigoriev I.V."/>
        </authorList>
    </citation>
    <scope>NUCLEOTIDE SEQUENCE [LARGE SCALE GENOMIC DNA]</scope>
    <source>
        <strain evidence="11">RCC299 / NOUM17</strain>
    </source>
</reference>
<dbReference type="InterPro" id="IPR011050">
    <property type="entry name" value="Pectin_lyase_fold/virulence"/>
</dbReference>